<dbReference type="KEGG" id="bze:COCCADRAFT_36349"/>
<dbReference type="Proteomes" id="UP000053841">
    <property type="component" value="Unassembled WGS sequence"/>
</dbReference>
<feature type="region of interest" description="Disordered" evidence="1">
    <location>
        <begin position="51"/>
        <end position="76"/>
    </location>
</feature>
<reference evidence="2 3" key="1">
    <citation type="journal article" date="2013" name="PLoS Genet.">
        <title>Comparative genome structure, secondary metabolite, and effector coding capacity across Cochliobolus pathogens.</title>
        <authorList>
            <person name="Condon B.J."/>
            <person name="Leng Y."/>
            <person name="Wu D."/>
            <person name="Bushley K.E."/>
            <person name="Ohm R.A."/>
            <person name="Otillar R."/>
            <person name="Martin J."/>
            <person name="Schackwitz W."/>
            <person name="Grimwood J."/>
            <person name="MohdZainudin N."/>
            <person name="Xue C."/>
            <person name="Wang R."/>
            <person name="Manning V.A."/>
            <person name="Dhillon B."/>
            <person name="Tu Z.J."/>
            <person name="Steffenson B.J."/>
            <person name="Salamov A."/>
            <person name="Sun H."/>
            <person name="Lowry S."/>
            <person name="LaButti K."/>
            <person name="Han J."/>
            <person name="Copeland A."/>
            <person name="Lindquist E."/>
            <person name="Barry K."/>
            <person name="Schmutz J."/>
            <person name="Baker S.E."/>
            <person name="Ciuffetti L.M."/>
            <person name="Grigoriev I.V."/>
            <person name="Zhong S."/>
            <person name="Turgeon B.G."/>
        </authorList>
    </citation>
    <scope>NUCLEOTIDE SEQUENCE [LARGE SCALE GENOMIC DNA]</scope>
    <source>
        <strain evidence="2 3">26-R-13</strain>
    </source>
</reference>
<dbReference type="HOGENOM" id="CLU_933856_0_0_1"/>
<dbReference type="GeneID" id="19148263"/>
<evidence type="ECO:0000313" key="3">
    <source>
        <dbReference type="Proteomes" id="UP000053841"/>
    </source>
</evidence>
<accession>W6YQZ3</accession>
<proteinExistence type="predicted"/>
<dbReference type="RefSeq" id="XP_007711809.1">
    <property type="nucleotide sequence ID" value="XM_007713619.1"/>
</dbReference>
<sequence>MPPATISRAHLAVAVSVSVAATYSDSDSDSYTRGLKVPLPLPYHADANTNAAAASRRGENPYLQPPTPPPMPSRAPAALASLSQHDQGLFDAADLSISCSTSTDGPACSAARQPQPTRRKKGDKGKKSGRANKTTTITSHRIVVHCQSLRCHPCPPPPPVLLPRHGSQTLRRRPRGAAPLHGQLMFSCTLVLAPLVYSRMPGPPRALALLLLLLLLLHHTTDACHPATLDRLPAPPAHIPVPAALAPPHT</sequence>
<gene>
    <name evidence="2" type="ORF">COCCADRAFT_36349</name>
</gene>
<evidence type="ECO:0000313" key="2">
    <source>
        <dbReference type="EMBL" id="EUC33896.1"/>
    </source>
</evidence>
<keyword evidence="3" id="KW-1185">Reference proteome</keyword>
<feature type="compositionally biased region" description="Pro residues" evidence="1">
    <location>
        <begin position="63"/>
        <end position="73"/>
    </location>
</feature>
<dbReference type="AlphaFoldDB" id="W6YQZ3"/>
<dbReference type="EMBL" id="KI964601">
    <property type="protein sequence ID" value="EUC33896.1"/>
    <property type="molecule type" value="Genomic_DNA"/>
</dbReference>
<organism evidence="2 3">
    <name type="scientific">Cochliobolus carbonum (strain 26-R-13)</name>
    <name type="common">Maize leaf spot fungus</name>
    <name type="synonym">Bipolaris zeicola</name>
    <dbReference type="NCBI Taxonomy" id="930089"/>
    <lineage>
        <taxon>Eukaryota</taxon>
        <taxon>Fungi</taxon>
        <taxon>Dikarya</taxon>
        <taxon>Ascomycota</taxon>
        <taxon>Pezizomycotina</taxon>
        <taxon>Dothideomycetes</taxon>
        <taxon>Pleosporomycetidae</taxon>
        <taxon>Pleosporales</taxon>
        <taxon>Pleosporineae</taxon>
        <taxon>Pleosporaceae</taxon>
        <taxon>Bipolaris</taxon>
    </lineage>
</organism>
<name>W6YQZ3_COCC2</name>
<feature type="compositionally biased region" description="Basic residues" evidence="1">
    <location>
        <begin position="117"/>
        <end position="130"/>
    </location>
</feature>
<evidence type="ECO:0000256" key="1">
    <source>
        <dbReference type="SAM" id="MobiDB-lite"/>
    </source>
</evidence>
<protein>
    <submittedName>
        <fullName evidence="2">Uncharacterized protein</fullName>
    </submittedName>
</protein>
<feature type="region of interest" description="Disordered" evidence="1">
    <location>
        <begin position="103"/>
        <end position="134"/>
    </location>
</feature>
<dbReference type="OrthoDB" id="10594975at2759"/>